<dbReference type="GO" id="GO:0140359">
    <property type="term" value="F:ABC-type transporter activity"/>
    <property type="evidence" value="ECO:0007669"/>
    <property type="project" value="InterPro"/>
</dbReference>
<proteinExistence type="predicted"/>
<dbReference type="PANTHER" id="PTHR37305">
    <property type="entry name" value="INTEGRAL MEMBRANE PROTEIN-RELATED"/>
    <property type="match status" value="1"/>
</dbReference>
<dbReference type="HOGENOM" id="CLU_703411_0_0_9"/>
<keyword evidence="1" id="KW-1133">Transmembrane helix</keyword>
<dbReference type="Pfam" id="PF12679">
    <property type="entry name" value="ABC2_membrane_2"/>
    <property type="match status" value="1"/>
</dbReference>
<feature type="transmembrane region" description="Helical" evidence="1">
    <location>
        <begin position="16"/>
        <end position="36"/>
    </location>
</feature>
<dbReference type="OrthoDB" id="2939831at2"/>
<feature type="transmembrane region" description="Helical" evidence="1">
    <location>
        <begin position="213"/>
        <end position="239"/>
    </location>
</feature>
<evidence type="ECO:0000256" key="1">
    <source>
        <dbReference type="SAM" id="Phobius"/>
    </source>
</evidence>
<keyword evidence="1" id="KW-0812">Transmembrane</keyword>
<reference evidence="3" key="1">
    <citation type="submission" date="2008-08" db="EMBL/GenBank/DDBJ databases">
        <title>The complete genome sequence of Coprothermobacter proteolyticus strain ATCC 5245 / DSM 5265 / BT.</title>
        <authorList>
            <person name="Dodson R.J."/>
            <person name="Durkin A.S."/>
            <person name="Wu M."/>
            <person name="Eisen J."/>
            <person name="Sutton G."/>
        </authorList>
    </citation>
    <scope>NUCLEOTIDE SEQUENCE [LARGE SCALE GENOMIC DNA]</scope>
    <source>
        <strain evidence="3">ATCC 35245 / DSM 5265 / OCM 4 / BT</strain>
    </source>
</reference>
<reference evidence="2 3" key="2">
    <citation type="journal article" date="2014" name="Genome Announc.">
        <title>Complete Genome Sequence of Coprothermobacter proteolyticus DSM 5265.</title>
        <authorList>
            <person name="Alexiev A."/>
            <person name="Coil D.A."/>
            <person name="Badger J.H."/>
            <person name="Enticknap J."/>
            <person name="Ward N."/>
            <person name="Robb F.T."/>
            <person name="Eisen J.A."/>
        </authorList>
    </citation>
    <scope>NUCLEOTIDE SEQUENCE [LARGE SCALE GENOMIC DNA]</scope>
    <source>
        <strain evidence="3">ATCC 35245 / DSM 5265 / OCM 4 / BT</strain>
    </source>
</reference>
<sequence>MSLVGVEFKKIISKRYVWVLTLLLALFYAYLILNIADNFSVVYSKRALQPVFQEIMDAAYDPQVQAYVIKNEFNVTFDELQPLISPRIAQTIEQYQGKIYKGYDVEKQLKDEAALRIESLVERNVTLNKRIQELKNEPDTPLNRYLLQQYTNMPKMEPNLTRWDDWIDINNSMLPLLIAFVVILGVAGVYTGEYTSKMHGILLTTKNGRSELFWSKLLASCLFAAIVVIIFQALAALLYMHVYGLPFKNTPINSLTSFYRMPNTMWALQFYFCQLAGSLLGAIVLTAVTLCISSFCRSNLVSFFLSSIYFAIGALYSLNVEGQYISSMRTIFADVSTFSLMSLTDVLGNGKVFIVGNSAIPTIRLTLITQAVIFAVAILLTYVFYNRKEIIA</sequence>
<dbReference type="PANTHER" id="PTHR37305:SF1">
    <property type="entry name" value="MEMBRANE PROTEIN"/>
    <property type="match status" value="1"/>
</dbReference>
<organism evidence="2 3">
    <name type="scientific">Coprothermobacter proteolyticus (strain ATCC 35245 / DSM 5265 / OCM 4 / BT)</name>
    <dbReference type="NCBI Taxonomy" id="309798"/>
    <lineage>
        <taxon>Bacteria</taxon>
        <taxon>Pseudomonadati</taxon>
        <taxon>Coprothermobacterota</taxon>
        <taxon>Coprothermobacteria</taxon>
        <taxon>Coprothermobacterales</taxon>
        <taxon>Coprothermobacteraceae</taxon>
        <taxon>Coprothermobacter</taxon>
    </lineage>
</organism>
<feature type="transmembrane region" description="Helical" evidence="1">
    <location>
        <begin position="173"/>
        <end position="192"/>
    </location>
</feature>
<name>B5Y6K0_COPPD</name>
<accession>B5Y6K0</accession>
<evidence type="ECO:0000313" key="2">
    <source>
        <dbReference type="EMBL" id="ACI17576.1"/>
    </source>
</evidence>
<feature type="transmembrane region" description="Helical" evidence="1">
    <location>
        <begin position="367"/>
        <end position="385"/>
    </location>
</feature>
<dbReference type="STRING" id="309798.COPRO5265_0025"/>
<dbReference type="EMBL" id="CP001145">
    <property type="protein sequence ID" value="ACI17576.1"/>
    <property type="molecule type" value="Genomic_DNA"/>
</dbReference>
<dbReference type="GO" id="GO:0005886">
    <property type="term" value="C:plasma membrane"/>
    <property type="evidence" value="ECO:0007669"/>
    <property type="project" value="UniProtKB-SubCell"/>
</dbReference>
<dbReference type="RefSeq" id="WP_012544228.1">
    <property type="nucleotide sequence ID" value="NC_011295.1"/>
</dbReference>
<keyword evidence="1" id="KW-0472">Membrane</keyword>
<keyword evidence="3" id="KW-1185">Reference proteome</keyword>
<dbReference type="AlphaFoldDB" id="B5Y6K0"/>
<dbReference type="eggNOG" id="COG1277">
    <property type="taxonomic scope" value="Bacteria"/>
</dbReference>
<evidence type="ECO:0000313" key="3">
    <source>
        <dbReference type="Proteomes" id="UP000001732"/>
    </source>
</evidence>
<dbReference type="KEGG" id="cpo:COPRO5265_0025"/>
<feature type="transmembrane region" description="Helical" evidence="1">
    <location>
        <begin position="299"/>
        <end position="318"/>
    </location>
</feature>
<gene>
    <name evidence="2" type="ordered locus">COPRO5265_0025</name>
</gene>
<feature type="transmembrane region" description="Helical" evidence="1">
    <location>
        <begin position="268"/>
        <end position="292"/>
    </location>
</feature>
<protein>
    <submittedName>
        <fullName evidence="2">Uncharacterized protein</fullName>
    </submittedName>
</protein>
<dbReference type="Proteomes" id="UP000001732">
    <property type="component" value="Chromosome"/>
</dbReference>